<dbReference type="EC" id="2.4.1.21" evidence="2"/>
<evidence type="ECO:0000256" key="4">
    <source>
        <dbReference type="ARBA" id="ARBA00022679"/>
    </source>
</evidence>
<dbReference type="GO" id="GO:0009011">
    <property type="term" value="F:alpha-1,4-glucan glucosyltransferase (ADP-glucose donor) activity"/>
    <property type="evidence" value="ECO:0007669"/>
    <property type="project" value="UniProtKB-EC"/>
</dbReference>
<keyword evidence="3 6" id="KW-0328">Glycosyltransferase</keyword>
<evidence type="ECO:0000313" key="6">
    <source>
        <dbReference type="EMBL" id="VEA74580.1"/>
    </source>
</evidence>
<name>A0A3S4FXP4_SALER</name>
<feature type="domain" description="Starch synthase catalytic" evidence="5">
    <location>
        <begin position="2"/>
        <end position="150"/>
    </location>
</feature>
<dbReference type="PANTHER" id="PTHR45825:SF11">
    <property type="entry name" value="ALPHA AMYLASE DOMAIN-CONTAINING PROTEIN"/>
    <property type="match status" value="1"/>
</dbReference>
<dbReference type="Proteomes" id="UP000275676">
    <property type="component" value="Chromosome"/>
</dbReference>
<gene>
    <name evidence="6" type="primary">glgA_1</name>
    <name evidence="6" type="ORF">NCTC10047_00369</name>
</gene>
<evidence type="ECO:0000256" key="1">
    <source>
        <dbReference type="ARBA" id="ARBA00001478"/>
    </source>
</evidence>
<dbReference type="GO" id="GO:0005978">
    <property type="term" value="P:glycogen biosynthetic process"/>
    <property type="evidence" value="ECO:0007669"/>
    <property type="project" value="TreeGrafter"/>
</dbReference>
<protein>
    <recommendedName>
        <fullName evidence="2">starch synthase</fullName>
        <ecNumber evidence="2">2.4.1.21</ecNumber>
    </recommendedName>
</protein>
<organism evidence="6 7">
    <name type="scientific">Salmonella enterica subsp. arizonae</name>
    <dbReference type="NCBI Taxonomy" id="59203"/>
    <lineage>
        <taxon>Bacteria</taxon>
        <taxon>Pseudomonadati</taxon>
        <taxon>Pseudomonadota</taxon>
        <taxon>Gammaproteobacteria</taxon>
        <taxon>Enterobacterales</taxon>
        <taxon>Enterobacteriaceae</taxon>
        <taxon>Salmonella</taxon>
    </lineage>
</organism>
<reference evidence="6 7" key="1">
    <citation type="submission" date="2018-12" db="EMBL/GenBank/DDBJ databases">
        <authorList>
            <consortium name="Pathogen Informatics"/>
        </authorList>
    </citation>
    <scope>NUCLEOTIDE SEQUENCE [LARGE SCALE GENOMIC DNA]</scope>
    <source>
        <strain evidence="6 7">NCTC10047</strain>
    </source>
</reference>
<evidence type="ECO:0000256" key="2">
    <source>
        <dbReference type="ARBA" id="ARBA00012588"/>
    </source>
</evidence>
<dbReference type="AlphaFoldDB" id="A0A3S4FXP4"/>
<sequence>MQVLHVCSEMFPLLKTGGLADVIGALPAAQIADGVDVRVLLPGFPDIRRGIPDAHVVSRRDTFAGKISLLFGHYNGVGIYLIDAPHLYERPGSPYHDTNLYAYTDNVLRFALLGWVGCEMACGLDPFWRPDVVHAHDWHAGWRPPIWRRADVRRNRSLPYTTSPIKACFMQSIWMTSNCRGHFLICMGWSSTDKSPF</sequence>
<dbReference type="EMBL" id="LR134156">
    <property type="protein sequence ID" value="VEA74580.1"/>
    <property type="molecule type" value="Genomic_DNA"/>
</dbReference>
<evidence type="ECO:0000313" key="7">
    <source>
        <dbReference type="Proteomes" id="UP000275676"/>
    </source>
</evidence>
<accession>A0A3S4FXP4</accession>
<dbReference type="InterPro" id="IPR013534">
    <property type="entry name" value="Starch_synth_cat_dom"/>
</dbReference>
<keyword evidence="4 6" id="KW-0808">Transferase</keyword>
<evidence type="ECO:0000259" key="5">
    <source>
        <dbReference type="Pfam" id="PF08323"/>
    </source>
</evidence>
<dbReference type="GO" id="GO:0005829">
    <property type="term" value="C:cytosol"/>
    <property type="evidence" value="ECO:0007669"/>
    <property type="project" value="TreeGrafter"/>
</dbReference>
<dbReference type="Pfam" id="PF08323">
    <property type="entry name" value="Glyco_transf_5"/>
    <property type="match status" value="1"/>
</dbReference>
<proteinExistence type="predicted"/>
<dbReference type="PANTHER" id="PTHR45825">
    <property type="entry name" value="GRANULE-BOUND STARCH SYNTHASE 1, CHLOROPLASTIC/AMYLOPLASTIC"/>
    <property type="match status" value="1"/>
</dbReference>
<dbReference type="SUPFAM" id="SSF53756">
    <property type="entry name" value="UDP-Glycosyltransferase/glycogen phosphorylase"/>
    <property type="match status" value="1"/>
</dbReference>
<dbReference type="Gene3D" id="3.40.50.2000">
    <property type="entry name" value="Glycogen Phosphorylase B"/>
    <property type="match status" value="1"/>
</dbReference>
<comment type="catalytic activity">
    <reaction evidence="1">
        <text>[(1-&gt;4)-alpha-D-glucosyl](n) + ADP-alpha-D-glucose = [(1-&gt;4)-alpha-D-glucosyl](n+1) + ADP + H(+)</text>
        <dbReference type="Rhea" id="RHEA:18189"/>
        <dbReference type="Rhea" id="RHEA-COMP:9584"/>
        <dbReference type="Rhea" id="RHEA-COMP:9587"/>
        <dbReference type="ChEBI" id="CHEBI:15378"/>
        <dbReference type="ChEBI" id="CHEBI:15444"/>
        <dbReference type="ChEBI" id="CHEBI:57498"/>
        <dbReference type="ChEBI" id="CHEBI:456216"/>
        <dbReference type="EC" id="2.4.1.21"/>
    </reaction>
</comment>
<evidence type="ECO:0000256" key="3">
    <source>
        <dbReference type="ARBA" id="ARBA00022676"/>
    </source>
</evidence>